<evidence type="ECO:0000313" key="18">
    <source>
        <dbReference type="EMBL" id="ABJ86635.1"/>
    </source>
</evidence>
<dbReference type="EMBL" id="CP000473">
    <property type="protein sequence ID" value="ABJ86635.1"/>
    <property type="molecule type" value="Genomic_DNA"/>
</dbReference>
<evidence type="ECO:0000259" key="17">
    <source>
        <dbReference type="Pfam" id="PF01010"/>
    </source>
</evidence>
<feature type="transmembrane region" description="Helical" evidence="14">
    <location>
        <begin position="313"/>
        <end position="331"/>
    </location>
</feature>
<feature type="transmembrane region" description="Helical" evidence="14">
    <location>
        <begin position="625"/>
        <end position="643"/>
    </location>
</feature>
<feature type="transmembrane region" description="Helical" evidence="14">
    <location>
        <begin position="256"/>
        <end position="278"/>
    </location>
</feature>
<feature type="transmembrane region" description="Helical" evidence="14">
    <location>
        <begin position="495"/>
        <end position="516"/>
    </location>
</feature>
<evidence type="ECO:0000259" key="16">
    <source>
        <dbReference type="Pfam" id="PF00662"/>
    </source>
</evidence>
<dbReference type="HOGENOM" id="CLU_007100_6_0_0"/>
<sequence length="644" mass="70701">MILLSFIFSAGAVWQLSQQANRVQQVIQFQWIAGLPFHMSNGQMATFSVDWGFLLDPLSSVMILVVTGIGFLIHVYSTGYMAHDNGYYRFFGYLNLFVFFMLMLVLANNYALLFVGWEGVGLCSYLLIGFYFHKRSAGDAGKKAFIVNRVGDAGFILGMFLLMSTLGTLRFTDVNSALRAGAFTPEVAGIGTLTIITLCMFFGATGKSAQFPLYVWLPDAMEGPTPVSALIHAATMVTAGVYMIARSSALFELTPITSTVVASIGAFTAILAASIALVQTDIKRVLAYSTVSQLGYMFLALGVGAYWVAVFHLMTHAFFKALLFLGSGSVIHAMGGEQDMRRMGALKDKIPVTFRTMWIGSVAIAGIPGLAGFFSKDEILWQAYSSPKGATILWAVGLTTAAMTAFYMWRMMYMTFYGASRVAPEVHPHESPVSMTGPLTVLAIGSVFAGWLGVPKLWTVFGESFRGFERWLEPAFASAAVEAAKEGEHSASTEWTLMFTSIAIAAAGILIARYFYCVKPEIPVRIGEMFPRCHRVLSNKWYLDEIYEYVFVDGLCKRGGLLLGAFDRNVVDGGVNGAGWFTRFAATISAWWDTWVIDGAVRLGSFLVKMLSYPVCIVQTGRVQAYAFFVVIGVLMFFGYYVVR</sequence>
<evidence type="ECO:0000256" key="13">
    <source>
        <dbReference type="RuleBase" id="RU000320"/>
    </source>
</evidence>
<feature type="transmembrane region" description="Helical" evidence="14">
    <location>
        <begin position="183"/>
        <end position="204"/>
    </location>
</feature>
<evidence type="ECO:0000256" key="5">
    <source>
        <dbReference type="ARBA" id="ARBA00022857"/>
    </source>
</evidence>
<feature type="domain" description="NADH:ubiquinone/plastoquinone oxidoreductase chloroplast chain 5 C-terminal" evidence="17">
    <location>
        <begin position="423"/>
        <end position="517"/>
    </location>
</feature>
<dbReference type="PANTHER" id="PTHR42829:SF2">
    <property type="entry name" value="NADH-UBIQUINONE OXIDOREDUCTASE CHAIN 5"/>
    <property type="match status" value="1"/>
</dbReference>
<keyword evidence="18" id="KW-0560">Oxidoreductase</keyword>
<dbReference type="GO" id="GO:0016020">
    <property type="term" value="C:membrane"/>
    <property type="evidence" value="ECO:0007669"/>
    <property type="project" value="UniProtKB-SubCell"/>
</dbReference>
<feature type="transmembrane region" description="Helical" evidence="14">
    <location>
        <begin position="112"/>
        <end position="132"/>
    </location>
</feature>
<evidence type="ECO:0000256" key="6">
    <source>
        <dbReference type="ARBA" id="ARBA00022957"/>
    </source>
</evidence>
<reference evidence="18" key="1">
    <citation type="submission" date="2006-10" db="EMBL/GenBank/DDBJ databases">
        <title>Complete sequence of Solibacter usitatus Ellin6076.</title>
        <authorList>
            <consortium name="US DOE Joint Genome Institute"/>
            <person name="Copeland A."/>
            <person name="Lucas S."/>
            <person name="Lapidus A."/>
            <person name="Barry K."/>
            <person name="Detter J.C."/>
            <person name="Glavina del Rio T."/>
            <person name="Hammon N."/>
            <person name="Israni S."/>
            <person name="Dalin E."/>
            <person name="Tice H."/>
            <person name="Pitluck S."/>
            <person name="Thompson L.S."/>
            <person name="Brettin T."/>
            <person name="Bruce D."/>
            <person name="Han C."/>
            <person name="Tapia R."/>
            <person name="Gilna P."/>
            <person name="Schmutz J."/>
            <person name="Larimer F."/>
            <person name="Land M."/>
            <person name="Hauser L."/>
            <person name="Kyrpides N."/>
            <person name="Mikhailova N."/>
            <person name="Janssen P.H."/>
            <person name="Kuske C.R."/>
            <person name="Richardson P."/>
        </authorList>
    </citation>
    <scope>NUCLEOTIDE SEQUENCE</scope>
    <source>
        <strain evidence="18">Ellin6076</strain>
    </source>
</reference>
<evidence type="ECO:0000256" key="7">
    <source>
        <dbReference type="ARBA" id="ARBA00022967"/>
    </source>
</evidence>
<dbReference type="AlphaFoldDB" id="Q01UN5"/>
<evidence type="ECO:0000256" key="9">
    <source>
        <dbReference type="ARBA" id="ARBA00023027"/>
    </source>
</evidence>
<dbReference type="Pfam" id="PF00361">
    <property type="entry name" value="Proton_antipo_M"/>
    <property type="match status" value="1"/>
</dbReference>
<comment type="subcellular location">
    <subcellularLocation>
        <location evidence="1">Endomembrane system</location>
        <topology evidence="1">Multi-pass membrane protein</topology>
    </subcellularLocation>
    <subcellularLocation>
        <location evidence="13">Membrane</location>
        <topology evidence="13">Multi-pass membrane protein</topology>
    </subcellularLocation>
</comment>
<evidence type="ECO:0000256" key="2">
    <source>
        <dbReference type="ARBA" id="ARBA00008200"/>
    </source>
</evidence>
<dbReference type="Pfam" id="PF00662">
    <property type="entry name" value="Proton_antipo_N"/>
    <property type="match status" value="1"/>
</dbReference>
<comment type="catalytic activity">
    <reaction evidence="12">
        <text>a plastoquinone + NADH + (n+1) H(+)(in) = a plastoquinol + NAD(+) + n H(+)(out)</text>
        <dbReference type="Rhea" id="RHEA:42608"/>
        <dbReference type="Rhea" id="RHEA-COMP:9561"/>
        <dbReference type="Rhea" id="RHEA-COMP:9562"/>
        <dbReference type="ChEBI" id="CHEBI:15378"/>
        <dbReference type="ChEBI" id="CHEBI:17757"/>
        <dbReference type="ChEBI" id="CHEBI:57540"/>
        <dbReference type="ChEBI" id="CHEBI:57945"/>
        <dbReference type="ChEBI" id="CHEBI:62192"/>
    </reaction>
</comment>
<dbReference type="InterPro" id="IPR001750">
    <property type="entry name" value="ND/Mrp_TM"/>
</dbReference>
<accession>Q01UN5</accession>
<evidence type="ECO:0000256" key="11">
    <source>
        <dbReference type="ARBA" id="ARBA00047726"/>
    </source>
</evidence>
<evidence type="ECO:0000256" key="4">
    <source>
        <dbReference type="ARBA" id="ARBA00022719"/>
    </source>
</evidence>
<feature type="transmembrane region" description="Helical" evidence="14">
    <location>
        <begin position="225"/>
        <end position="244"/>
    </location>
</feature>
<evidence type="ECO:0000256" key="8">
    <source>
        <dbReference type="ARBA" id="ARBA00022989"/>
    </source>
</evidence>
<dbReference type="Gene3D" id="1.20.5.2700">
    <property type="match status" value="2"/>
</dbReference>
<evidence type="ECO:0000256" key="12">
    <source>
        <dbReference type="ARBA" id="ARBA00048026"/>
    </source>
</evidence>
<comment type="catalytic activity">
    <reaction evidence="11">
        <text>a plastoquinone + NADPH + (n+1) H(+)(in) = a plastoquinol + NADP(+) + n H(+)(out)</text>
        <dbReference type="Rhea" id="RHEA:42612"/>
        <dbReference type="Rhea" id="RHEA-COMP:9561"/>
        <dbReference type="Rhea" id="RHEA-COMP:9562"/>
        <dbReference type="ChEBI" id="CHEBI:15378"/>
        <dbReference type="ChEBI" id="CHEBI:17757"/>
        <dbReference type="ChEBI" id="CHEBI:57783"/>
        <dbReference type="ChEBI" id="CHEBI:58349"/>
        <dbReference type="ChEBI" id="CHEBI:62192"/>
    </reaction>
</comment>
<evidence type="ECO:0000256" key="10">
    <source>
        <dbReference type="ARBA" id="ARBA00023136"/>
    </source>
</evidence>
<dbReference type="PRINTS" id="PR01435">
    <property type="entry name" value="NPOXDRDTASE5"/>
</dbReference>
<dbReference type="InParanoid" id="Q01UN5"/>
<keyword evidence="9" id="KW-0520">NAD</keyword>
<gene>
    <name evidence="18" type="ordered locus">Acid_5688</name>
</gene>
<dbReference type="STRING" id="234267.Acid_5688"/>
<keyword evidence="6" id="KW-0618">Plastoquinone</keyword>
<dbReference type="GO" id="GO:0015990">
    <property type="term" value="P:electron transport coupled proton transport"/>
    <property type="evidence" value="ECO:0007669"/>
    <property type="project" value="TreeGrafter"/>
</dbReference>
<evidence type="ECO:0000256" key="3">
    <source>
        <dbReference type="ARBA" id="ARBA00022692"/>
    </source>
</evidence>
<dbReference type="GO" id="GO:0003954">
    <property type="term" value="F:NADH dehydrogenase activity"/>
    <property type="evidence" value="ECO:0007669"/>
    <property type="project" value="TreeGrafter"/>
</dbReference>
<dbReference type="EC" id="1.6.5.11" evidence="18"/>
<dbReference type="PRINTS" id="PR01434">
    <property type="entry name" value="NADHDHGNASE5"/>
</dbReference>
<dbReference type="GO" id="GO:0042773">
    <property type="term" value="P:ATP synthesis coupled electron transport"/>
    <property type="evidence" value="ECO:0007669"/>
    <property type="project" value="InterPro"/>
</dbReference>
<dbReference type="InterPro" id="IPR001516">
    <property type="entry name" value="Proton_antipo_N"/>
</dbReference>
<dbReference type="GO" id="GO:0048038">
    <property type="term" value="F:quinone binding"/>
    <property type="evidence" value="ECO:0007669"/>
    <property type="project" value="UniProtKB-KW"/>
</dbReference>
<dbReference type="InterPro" id="IPR018393">
    <property type="entry name" value="NADHpl_OxRdtase_5_subgr"/>
</dbReference>
<dbReference type="InterPro" id="IPR003945">
    <property type="entry name" value="NU5C-like"/>
</dbReference>
<dbReference type="NCBIfam" id="TIGR01974">
    <property type="entry name" value="NDH_I_L"/>
    <property type="match status" value="1"/>
</dbReference>
<keyword evidence="5" id="KW-0521">NADP</keyword>
<dbReference type="KEGG" id="sus:Acid_5688"/>
<keyword evidence="3 13" id="KW-0812">Transmembrane</keyword>
<proteinExistence type="inferred from homology"/>
<dbReference type="Pfam" id="PF01010">
    <property type="entry name" value="Proton_antipo_C"/>
    <property type="match status" value="1"/>
</dbReference>
<keyword evidence="8 14" id="KW-1133">Transmembrane helix</keyword>
<dbReference type="GO" id="GO:0008137">
    <property type="term" value="F:NADH dehydrogenase (ubiquinone) activity"/>
    <property type="evidence" value="ECO:0007669"/>
    <property type="project" value="InterPro"/>
</dbReference>
<feature type="transmembrane region" description="Helical" evidence="14">
    <location>
        <begin position="391"/>
        <end position="412"/>
    </location>
</feature>
<feature type="transmembrane region" description="Helical" evidence="14">
    <location>
        <begin position="88"/>
        <end position="106"/>
    </location>
</feature>
<evidence type="ECO:0000256" key="14">
    <source>
        <dbReference type="SAM" id="Phobius"/>
    </source>
</evidence>
<dbReference type="NCBIfam" id="NF005141">
    <property type="entry name" value="PRK06590.1"/>
    <property type="match status" value="1"/>
</dbReference>
<feature type="domain" description="NADH:quinone oxidoreductase/Mrp antiporter transmembrane" evidence="15">
    <location>
        <begin position="107"/>
        <end position="402"/>
    </location>
</feature>
<name>Q01UN5_SOLUE</name>
<evidence type="ECO:0000259" key="15">
    <source>
        <dbReference type="Pfam" id="PF00361"/>
    </source>
</evidence>
<dbReference type="FunCoup" id="Q01UN5">
    <property type="interactions" value="268"/>
</dbReference>
<keyword evidence="7" id="KW-1278">Translocase</keyword>
<feature type="transmembrane region" description="Helical" evidence="14">
    <location>
        <begin position="153"/>
        <end position="171"/>
    </location>
</feature>
<feature type="domain" description="NADH-Ubiquinone oxidoreductase (complex I) chain 5 N-terminal" evidence="16">
    <location>
        <begin position="44"/>
        <end position="91"/>
    </location>
</feature>
<dbReference type="eggNOG" id="COG1009">
    <property type="taxonomic scope" value="Bacteria"/>
</dbReference>
<feature type="transmembrane region" description="Helical" evidence="14">
    <location>
        <begin position="433"/>
        <end position="454"/>
    </location>
</feature>
<dbReference type="GO" id="GO:0012505">
    <property type="term" value="C:endomembrane system"/>
    <property type="evidence" value="ECO:0007669"/>
    <property type="project" value="UniProtKB-SubCell"/>
</dbReference>
<feature type="transmembrane region" description="Helical" evidence="14">
    <location>
        <begin position="285"/>
        <end position="307"/>
    </location>
</feature>
<comment type="similarity">
    <text evidence="2">Belongs to the complex I subunit 5 family.</text>
</comment>
<keyword evidence="4" id="KW-0874">Quinone</keyword>
<dbReference type="InterPro" id="IPR002128">
    <property type="entry name" value="NADH_UbQ_OxRdtase_chlpt_su5_C"/>
</dbReference>
<dbReference type="PANTHER" id="PTHR42829">
    <property type="entry name" value="NADH-UBIQUINONE OXIDOREDUCTASE CHAIN 5"/>
    <property type="match status" value="1"/>
</dbReference>
<protein>
    <submittedName>
        <fullName evidence="18">Proton-translocating NADH-quinone oxidoreductase, chain L</fullName>
        <ecNumber evidence="18">1.6.5.11</ecNumber>
    </submittedName>
</protein>
<feature type="transmembrane region" description="Helical" evidence="14">
    <location>
        <begin position="58"/>
        <end position="76"/>
    </location>
</feature>
<organism evidence="18">
    <name type="scientific">Solibacter usitatus (strain Ellin6076)</name>
    <dbReference type="NCBI Taxonomy" id="234267"/>
    <lineage>
        <taxon>Bacteria</taxon>
        <taxon>Pseudomonadati</taxon>
        <taxon>Acidobacteriota</taxon>
        <taxon>Terriglobia</taxon>
        <taxon>Bryobacterales</taxon>
        <taxon>Solibacteraceae</taxon>
        <taxon>Candidatus Solibacter</taxon>
    </lineage>
</organism>
<keyword evidence="10 14" id="KW-0472">Membrane</keyword>
<evidence type="ECO:0000256" key="1">
    <source>
        <dbReference type="ARBA" id="ARBA00004127"/>
    </source>
</evidence>
<feature type="transmembrane region" description="Helical" evidence="14">
    <location>
        <begin position="352"/>
        <end position="371"/>
    </location>
</feature>